<protein>
    <submittedName>
        <fullName evidence="2">Uncharacterized protein</fullName>
    </submittedName>
</protein>
<evidence type="ECO:0000313" key="3">
    <source>
        <dbReference type="Proteomes" id="UP001589747"/>
    </source>
</evidence>
<keyword evidence="1" id="KW-0812">Transmembrane</keyword>
<feature type="transmembrane region" description="Helical" evidence="1">
    <location>
        <begin position="12"/>
        <end position="32"/>
    </location>
</feature>
<dbReference type="EMBL" id="JBHMDO010000022">
    <property type="protein sequence ID" value="MFB9326727.1"/>
    <property type="molecule type" value="Genomic_DNA"/>
</dbReference>
<comment type="caution">
    <text evidence="2">The sequence shown here is derived from an EMBL/GenBank/DDBJ whole genome shotgun (WGS) entry which is preliminary data.</text>
</comment>
<accession>A0ABV5KND0</accession>
<organism evidence="2 3">
    <name type="scientific">Paenibacillus aurantiacus</name>
    <dbReference type="NCBI Taxonomy" id="1936118"/>
    <lineage>
        <taxon>Bacteria</taxon>
        <taxon>Bacillati</taxon>
        <taxon>Bacillota</taxon>
        <taxon>Bacilli</taxon>
        <taxon>Bacillales</taxon>
        <taxon>Paenibacillaceae</taxon>
        <taxon>Paenibacillus</taxon>
    </lineage>
</organism>
<keyword evidence="1" id="KW-1133">Transmembrane helix</keyword>
<sequence>MADRIRRRMSYFIYMLLMLVFGILLVPQRGVWGPQEEIHNVVYAPIWMLVKPRWEVNGYPVVYELDVARLLVTLLVITLIMYAEHKIFHVGD</sequence>
<dbReference type="Proteomes" id="UP001589747">
    <property type="component" value="Unassembled WGS sequence"/>
</dbReference>
<feature type="transmembrane region" description="Helical" evidence="1">
    <location>
        <begin position="67"/>
        <end position="83"/>
    </location>
</feature>
<reference evidence="2 3" key="1">
    <citation type="submission" date="2024-09" db="EMBL/GenBank/DDBJ databases">
        <authorList>
            <person name="Sun Q."/>
            <person name="Mori K."/>
        </authorList>
    </citation>
    <scope>NUCLEOTIDE SEQUENCE [LARGE SCALE GENOMIC DNA]</scope>
    <source>
        <strain evidence="2 3">TISTR 2452</strain>
    </source>
</reference>
<proteinExistence type="predicted"/>
<evidence type="ECO:0000313" key="2">
    <source>
        <dbReference type="EMBL" id="MFB9326727.1"/>
    </source>
</evidence>
<gene>
    <name evidence="2" type="ORF">ACFFSY_12450</name>
</gene>
<keyword evidence="1" id="KW-0472">Membrane</keyword>
<name>A0ABV5KND0_9BACL</name>
<keyword evidence="3" id="KW-1185">Reference proteome</keyword>
<evidence type="ECO:0000256" key="1">
    <source>
        <dbReference type="SAM" id="Phobius"/>
    </source>
</evidence>
<dbReference type="RefSeq" id="WP_377494293.1">
    <property type="nucleotide sequence ID" value="NZ_JBHMDO010000022.1"/>
</dbReference>